<protein>
    <submittedName>
        <fullName evidence="2">Uncharacterized protein</fullName>
    </submittedName>
</protein>
<feature type="compositionally biased region" description="Low complexity" evidence="1">
    <location>
        <begin position="1"/>
        <end position="14"/>
    </location>
</feature>
<evidence type="ECO:0000256" key="1">
    <source>
        <dbReference type="SAM" id="MobiDB-lite"/>
    </source>
</evidence>
<accession>A0A0E9WGG0</accession>
<dbReference type="EMBL" id="GBXM01019902">
    <property type="protein sequence ID" value="JAH88675.1"/>
    <property type="molecule type" value="Transcribed_RNA"/>
</dbReference>
<name>A0A0E9WGG0_ANGAN</name>
<organism evidence="2">
    <name type="scientific">Anguilla anguilla</name>
    <name type="common">European freshwater eel</name>
    <name type="synonym">Muraena anguilla</name>
    <dbReference type="NCBI Taxonomy" id="7936"/>
    <lineage>
        <taxon>Eukaryota</taxon>
        <taxon>Metazoa</taxon>
        <taxon>Chordata</taxon>
        <taxon>Craniata</taxon>
        <taxon>Vertebrata</taxon>
        <taxon>Euteleostomi</taxon>
        <taxon>Actinopterygii</taxon>
        <taxon>Neopterygii</taxon>
        <taxon>Teleostei</taxon>
        <taxon>Anguilliformes</taxon>
        <taxon>Anguillidae</taxon>
        <taxon>Anguilla</taxon>
    </lineage>
</organism>
<dbReference type="AlphaFoldDB" id="A0A0E9WGG0"/>
<evidence type="ECO:0000313" key="2">
    <source>
        <dbReference type="EMBL" id="JAH88675.1"/>
    </source>
</evidence>
<proteinExistence type="predicted"/>
<feature type="region of interest" description="Disordered" evidence="1">
    <location>
        <begin position="1"/>
        <end position="30"/>
    </location>
</feature>
<reference evidence="2" key="2">
    <citation type="journal article" date="2015" name="Fish Shellfish Immunol.">
        <title>Early steps in the European eel (Anguilla anguilla)-Vibrio vulnificus interaction in the gills: Role of the RtxA13 toxin.</title>
        <authorList>
            <person name="Callol A."/>
            <person name="Pajuelo D."/>
            <person name="Ebbesson L."/>
            <person name="Teles M."/>
            <person name="MacKenzie S."/>
            <person name="Amaro C."/>
        </authorList>
    </citation>
    <scope>NUCLEOTIDE SEQUENCE</scope>
</reference>
<reference evidence="2" key="1">
    <citation type="submission" date="2014-11" db="EMBL/GenBank/DDBJ databases">
        <authorList>
            <person name="Amaro Gonzalez C."/>
        </authorList>
    </citation>
    <scope>NUCLEOTIDE SEQUENCE</scope>
</reference>
<sequence length="68" mass="7252">MGTCTRRWAGSARGRAGGTSSGTPGQQEKRHNLTAVFGLPSGADTVLRFRAMGLQLPSEKHTPLQQET</sequence>